<organism evidence="1 2">
    <name type="scientific">Heterorhabditis bacteriophora</name>
    <name type="common">Entomopathogenic nematode worm</name>
    <dbReference type="NCBI Taxonomy" id="37862"/>
    <lineage>
        <taxon>Eukaryota</taxon>
        <taxon>Metazoa</taxon>
        <taxon>Ecdysozoa</taxon>
        <taxon>Nematoda</taxon>
        <taxon>Chromadorea</taxon>
        <taxon>Rhabditida</taxon>
        <taxon>Rhabditina</taxon>
        <taxon>Rhabditomorpha</taxon>
        <taxon>Strongyloidea</taxon>
        <taxon>Heterorhabditidae</taxon>
        <taxon>Heterorhabditis</taxon>
    </lineage>
</organism>
<evidence type="ECO:0000313" key="1">
    <source>
        <dbReference type="Proteomes" id="UP000095283"/>
    </source>
</evidence>
<dbReference type="WBParaSite" id="Hba_09482">
    <property type="protein sequence ID" value="Hba_09482"/>
    <property type="gene ID" value="Hba_09482"/>
</dbReference>
<name>A0A1I7WWB4_HETBA</name>
<keyword evidence="1" id="KW-1185">Reference proteome</keyword>
<reference evidence="2" key="1">
    <citation type="submission" date="2016-11" db="UniProtKB">
        <authorList>
            <consortium name="WormBaseParasite"/>
        </authorList>
    </citation>
    <scope>IDENTIFICATION</scope>
</reference>
<proteinExistence type="predicted"/>
<accession>A0A1I7WWB4</accession>
<evidence type="ECO:0000313" key="2">
    <source>
        <dbReference type="WBParaSite" id="Hba_09482"/>
    </source>
</evidence>
<sequence length="89" mass="10264">MKYSNKTVPSQIKHCKDTTVPLSQSSERGKILDTTSKPTLIAQSALTEPYLSTMDLLRMRDPATWRRLAFQRPVRERAARGYLLRSHFN</sequence>
<dbReference type="Proteomes" id="UP000095283">
    <property type="component" value="Unplaced"/>
</dbReference>
<protein>
    <submittedName>
        <fullName evidence="2">Uncharacterized protein</fullName>
    </submittedName>
</protein>
<dbReference type="AlphaFoldDB" id="A0A1I7WWB4"/>